<organism evidence="1 2">
    <name type="scientific">Tectimicrobiota bacterium</name>
    <dbReference type="NCBI Taxonomy" id="2528274"/>
    <lineage>
        <taxon>Bacteria</taxon>
        <taxon>Pseudomonadati</taxon>
        <taxon>Nitrospinota/Tectimicrobiota group</taxon>
        <taxon>Candidatus Tectimicrobiota</taxon>
    </lineage>
</organism>
<accession>A0A932CQ29</accession>
<dbReference type="Proteomes" id="UP000769766">
    <property type="component" value="Unassembled WGS sequence"/>
</dbReference>
<proteinExistence type="predicted"/>
<protein>
    <submittedName>
        <fullName evidence="1">Uncharacterized protein</fullName>
    </submittedName>
</protein>
<name>A0A932CQ29_UNCTE</name>
<dbReference type="AlphaFoldDB" id="A0A932CQ29"/>
<evidence type="ECO:0000313" key="1">
    <source>
        <dbReference type="EMBL" id="MBI2877421.1"/>
    </source>
</evidence>
<sequence>MERLGSCSDRLIAELEDCWRDQRAILESQLRQLGVTSITTPEGQDLGTFQKERGEIARTLLLEPLTRWERRRPYERALVAIETYDRSLEKLVSALPEAVLVSGPQALGLLGERASRGQRRLALLRRRERALPLKAIVAEELRKLSRLRSKVEGRYLLALALSLRQLKRPWEVARAALDASAQGQPWPGRSLELQWEETKSSTEMLIQHGESALSEWRAWYAAAARRLARSVLVGVVWGGRRKTLDFGDRRAVNLARWAEKLRAVEAEVRLEAALERSEGRLLALFQRALEGLISEQTSLLAGLDEAMDWLREQIEQDSQGVFPLPKAGIVPASSRLSELEAGLRAELQTLPQSCEIVARLSASPRRRTPWKKLYPRETLYHAFVRTGRTEIARVLEEIEAEHRKIVQEIERAREPLVWERRPVIITMSTTPIK</sequence>
<reference evidence="1" key="1">
    <citation type="submission" date="2020-07" db="EMBL/GenBank/DDBJ databases">
        <title>Huge and variable diversity of episymbiotic CPR bacteria and DPANN archaea in groundwater ecosystems.</title>
        <authorList>
            <person name="He C.Y."/>
            <person name="Keren R."/>
            <person name="Whittaker M."/>
            <person name="Farag I.F."/>
            <person name="Doudna J."/>
            <person name="Cate J.H.D."/>
            <person name="Banfield J.F."/>
        </authorList>
    </citation>
    <scope>NUCLEOTIDE SEQUENCE</scope>
    <source>
        <strain evidence="1">NC_groundwater_672_Ag_B-0.1um_62_36</strain>
    </source>
</reference>
<comment type="caution">
    <text evidence="1">The sequence shown here is derived from an EMBL/GenBank/DDBJ whole genome shotgun (WGS) entry which is preliminary data.</text>
</comment>
<gene>
    <name evidence="1" type="ORF">HYY20_11115</name>
</gene>
<evidence type="ECO:0000313" key="2">
    <source>
        <dbReference type="Proteomes" id="UP000769766"/>
    </source>
</evidence>
<dbReference type="EMBL" id="JACPRF010000339">
    <property type="protein sequence ID" value="MBI2877421.1"/>
    <property type="molecule type" value="Genomic_DNA"/>
</dbReference>